<name>A0A182USS0_ANOME</name>
<evidence type="ECO:0000313" key="3">
    <source>
        <dbReference type="Proteomes" id="UP000075903"/>
    </source>
</evidence>
<dbReference type="VEuPathDB" id="VectorBase:AMEM002993"/>
<evidence type="ECO:0000256" key="1">
    <source>
        <dbReference type="SAM" id="MobiDB-lite"/>
    </source>
</evidence>
<feature type="compositionally biased region" description="Polar residues" evidence="1">
    <location>
        <begin position="116"/>
        <end position="127"/>
    </location>
</feature>
<organism evidence="2 3">
    <name type="scientific">Anopheles merus</name>
    <name type="common">Mosquito</name>
    <dbReference type="NCBI Taxonomy" id="30066"/>
    <lineage>
        <taxon>Eukaryota</taxon>
        <taxon>Metazoa</taxon>
        <taxon>Ecdysozoa</taxon>
        <taxon>Arthropoda</taxon>
        <taxon>Hexapoda</taxon>
        <taxon>Insecta</taxon>
        <taxon>Pterygota</taxon>
        <taxon>Neoptera</taxon>
        <taxon>Endopterygota</taxon>
        <taxon>Diptera</taxon>
        <taxon>Nematocera</taxon>
        <taxon>Culicoidea</taxon>
        <taxon>Culicidae</taxon>
        <taxon>Anophelinae</taxon>
        <taxon>Anopheles</taxon>
    </lineage>
</organism>
<sequence length="174" mass="17838">MQIVDFITSFGGESSRKNNLCCPLGRCSKNMRFGRLISGVVLLLGVTARVAGSREEPKTFPGASLVLPAVLPILGTIIPTLIPGIQGPPGALPGVSVSHSTSIATSVHNRPIAISHSGSVSTNGNTDAGSGASASSSHHGSVTAESASSTSRKTGFAKAPQLSKRWSKFFKKLG</sequence>
<feature type="region of interest" description="Disordered" evidence="1">
    <location>
        <begin position="114"/>
        <end position="161"/>
    </location>
</feature>
<dbReference type="AlphaFoldDB" id="A0A182USS0"/>
<accession>A0A182USS0</accession>
<protein>
    <submittedName>
        <fullName evidence="2">Uncharacterized protein</fullName>
    </submittedName>
</protein>
<proteinExistence type="predicted"/>
<keyword evidence="3" id="KW-1185">Reference proteome</keyword>
<evidence type="ECO:0000313" key="2">
    <source>
        <dbReference type="EnsemblMetazoa" id="AMEM002993-PA"/>
    </source>
</evidence>
<dbReference type="VEuPathDB" id="VectorBase:AMEM21_003928"/>
<feature type="compositionally biased region" description="Low complexity" evidence="1">
    <location>
        <begin position="128"/>
        <end position="141"/>
    </location>
</feature>
<reference evidence="2" key="1">
    <citation type="submission" date="2020-05" db="UniProtKB">
        <authorList>
            <consortium name="EnsemblMetazoa"/>
        </authorList>
    </citation>
    <scope>IDENTIFICATION</scope>
    <source>
        <strain evidence="2">MAF</strain>
    </source>
</reference>
<feature type="compositionally biased region" description="Polar residues" evidence="1">
    <location>
        <begin position="143"/>
        <end position="153"/>
    </location>
</feature>
<dbReference type="Proteomes" id="UP000075903">
    <property type="component" value="Unassembled WGS sequence"/>
</dbReference>
<dbReference type="EnsemblMetazoa" id="AMEM002993-RA">
    <property type="protein sequence ID" value="AMEM002993-PA"/>
    <property type="gene ID" value="AMEM002993"/>
</dbReference>